<dbReference type="VEuPathDB" id="FungiDB:AeMF1_007436"/>
<evidence type="ECO:0000313" key="2">
    <source>
        <dbReference type="Proteomes" id="UP000481153"/>
    </source>
</evidence>
<dbReference type="AlphaFoldDB" id="A0A6G0WM90"/>
<name>A0A6G0WM90_9STRA</name>
<accession>A0A6G0WM90</accession>
<organism evidence="1 2">
    <name type="scientific">Aphanomyces euteiches</name>
    <dbReference type="NCBI Taxonomy" id="100861"/>
    <lineage>
        <taxon>Eukaryota</taxon>
        <taxon>Sar</taxon>
        <taxon>Stramenopiles</taxon>
        <taxon>Oomycota</taxon>
        <taxon>Saprolegniomycetes</taxon>
        <taxon>Saprolegniales</taxon>
        <taxon>Verrucalvaceae</taxon>
        <taxon>Aphanomyces</taxon>
    </lineage>
</organism>
<dbReference type="EMBL" id="VJMJ01000178">
    <property type="protein sequence ID" value="KAF0728442.1"/>
    <property type="molecule type" value="Genomic_DNA"/>
</dbReference>
<gene>
    <name evidence="1" type="ORF">Ae201684_013805</name>
</gene>
<protein>
    <submittedName>
        <fullName evidence="1">Uncharacterized protein</fullName>
    </submittedName>
</protein>
<proteinExistence type="predicted"/>
<keyword evidence="2" id="KW-1185">Reference proteome</keyword>
<evidence type="ECO:0000313" key="1">
    <source>
        <dbReference type="EMBL" id="KAF0728442.1"/>
    </source>
</evidence>
<comment type="caution">
    <text evidence="1">The sequence shown here is derived from an EMBL/GenBank/DDBJ whole genome shotgun (WGS) entry which is preliminary data.</text>
</comment>
<reference evidence="1 2" key="1">
    <citation type="submission" date="2019-07" db="EMBL/GenBank/DDBJ databases">
        <title>Genomics analysis of Aphanomyces spp. identifies a new class of oomycete effector associated with host adaptation.</title>
        <authorList>
            <person name="Gaulin E."/>
        </authorList>
    </citation>
    <scope>NUCLEOTIDE SEQUENCE [LARGE SCALE GENOMIC DNA]</scope>
    <source>
        <strain evidence="1 2">ATCC 201684</strain>
    </source>
</reference>
<dbReference type="Proteomes" id="UP000481153">
    <property type="component" value="Unassembled WGS sequence"/>
</dbReference>
<sequence>METLLKQITTFDVLAPWILRVDSLDAVVDTLIILTEPVKTDCWIELIRTDVVHRAHRFLCGLAARVK</sequence>